<keyword evidence="1" id="KW-0472">Membrane</keyword>
<organism evidence="2 3">
    <name type="scientific">Pseudomonas syringae</name>
    <dbReference type="NCBI Taxonomy" id="317"/>
    <lineage>
        <taxon>Bacteria</taxon>
        <taxon>Pseudomonadati</taxon>
        <taxon>Pseudomonadota</taxon>
        <taxon>Gammaproteobacteria</taxon>
        <taxon>Pseudomonadales</taxon>
        <taxon>Pseudomonadaceae</taxon>
        <taxon>Pseudomonas</taxon>
    </lineage>
</organism>
<name>A0A3T0JWE7_PSESX</name>
<evidence type="ECO:0000313" key="2">
    <source>
        <dbReference type="EMBL" id="AZV27785.1"/>
    </source>
</evidence>
<keyword evidence="1" id="KW-1133">Transmembrane helix</keyword>
<sequence length="312" mass="32347">MNRSSDGFYPAYEGESSNVSGVSWGAIFAGAAAAAALSLILVLLGFGLGFSAVSPWAGEGVSAKGLGISTIIWLAATQIIASGLGGYIAGRLRVKWANMHGDEVYFRDTAHGFLAWCVATLVTATLVVGSVSSIVSGGVQAGASVAGGAASAMTQAAGTAAANTDSDQYGYFVDSLFRDDRPAAVSDDAARGTVTRIFAQSLANGQLSAEDRTYLAQLVAQRTNLTQADAERRVDEIYARTQKAIADAKVKAQQAADTAAKVAALTSLWMFIALLAGAFFASLSATFGGRRRDAVEYVEVETYTTTTLPPVR</sequence>
<feature type="transmembrane region" description="Helical" evidence="1">
    <location>
        <begin position="113"/>
        <end position="135"/>
    </location>
</feature>
<evidence type="ECO:0000256" key="1">
    <source>
        <dbReference type="SAM" id="Phobius"/>
    </source>
</evidence>
<feature type="transmembrane region" description="Helical" evidence="1">
    <location>
        <begin position="268"/>
        <end position="287"/>
    </location>
</feature>
<dbReference type="Proteomes" id="UP000282760">
    <property type="component" value="Chromosome"/>
</dbReference>
<evidence type="ECO:0008006" key="4">
    <source>
        <dbReference type="Google" id="ProtNLM"/>
    </source>
</evidence>
<dbReference type="EMBL" id="CP024646">
    <property type="protein sequence ID" value="AZV27785.1"/>
    <property type="molecule type" value="Genomic_DNA"/>
</dbReference>
<proteinExistence type="predicted"/>
<protein>
    <recommendedName>
        <fullName evidence="4">Transmembrane protein</fullName>
    </recommendedName>
</protein>
<reference evidence="2 3" key="1">
    <citation type="submission" date="2017-11" db="EMBL/GenBank/DDBJ databases">
        <title>Effect of PGPRs.</title>
        <authorList>
            <person name="Oliva R."/>
            <person name="Nong J."/>
            <person name="Roman V."/>
        </authorList>
    </citation>
    <scope>NUCLEOTIDE SEQUENCE [LARGE SCALE GENOMIC DNA]</scope>
    <source>
        <strain evidence="2">Inb918</strain>
    </source>
</reference>
<gene>
    <name evidence="2" type="ORF">CT157_17810</name>
</gene>
<dbReference type="AlphaFoldDB" id="A0A3T0JWE7"/>
<accession>A0A3T0JWE7</accession>
<feature type="transmembrane region" description="Helical" evidence="1">
    <location>
        <begin position="70"/>
        <end position="92"/>
    </location>
</feature>
<feature type="transmembrane region" description="Helical" evidence="1">
    <location>
        <begin position="21"/>
        <end position="50"/>
    </location>
</feature>
<evidence type="ECO:0000313" key="3">
    <source>
        <dbReference type="Proteomes" id="UP000282760"/>
    </source>
</evidence>
<keyword evidence="1" id="KW-0812">Transmembrane</keyword>